<dbReference type="AlphaFoldDB" id="A0A1N6MBM6"/>
<name>A0A1N6MBM6_9VIBR</name>
<reference evidence="1 4" key="3">
    <citation type="journal article" date="2020" name="J. Nat. Prod.">
        <title>Genomics-Metabolomics Profiling Disclosed Marine Vibrio spartinae 3.6 as a Producer of a New Branched Side Chain Prodigiosin.</title>
        <authorList>
            <person name="Vitale G.A."/>
            <person name="Sciarretta M."/>
            <person name="Palma Esposito F."/>
            <person name="January G.G."/>
            <person name="Giaccio M."/>
            <person name="Bunk B."/>
            <person name="Sproer C."/>
            <person name="Bajerski F."/>
            <person name="Power D."/>
            <person name="Festa C."/>
            <person name="Monti M.C."/>
            <person name="D'Auria M.V."/>
            <person name="de Pascale D."/>
        </authorList>
    </citation>
    <scope>NUCLEOTIDE SEQUENCE [LARGE SCALE GENOMIC DNA]</scope>
    <source>
        <strain evidence="1 4">3.6</strain>
    </source>
</reference>
<keyword evidence="4" id="KW-1185">Reference proteome</keyword>
<dbReference type="Proteomes" id="UP000184774">
    <property type="component" value="Unassembled WGS sequence"/>
</dbReference>
<organism evidence="2 3">
    <name type="scientific">Vibrio spartinae</name>
    <dbReference type="NCBI Taxonomy" id="1918945"/>
    <lineage>
        <taxon>Bacteria</taxon>
        <taxon>Pseudomonadati</taxon>
        <taxon>Pseudomonadota</taxon>
        <taxon>Gammaproteobacteria</taxon>
        <taxon>Vibrionales</taxon>
        <taxon>Vibrionaceae</taxon>
        <taxon>Vibrio</taxon>
    </lineage>
</organism>
<reference evidence="2 3" key="1">
    <citation type="submission" date="2016-12" db="EMBL/GenBank/DDBJ databases">
        <authorList>
            <person name="Song W.-J."/>
            <person name="Kurnit D.M."/>
        </authorList>
    </citation>
    <scope>NUCLEOTIDE SEQUENCE [LARGE SCALE GENOMIC DNA]</scope>
    <source>
        <strain evidence="2 3">CECT 9026</strain>
    </source>
</reference>
<dbReference type="EMBL" id="CP046269">
    <property type="protein sequence ID" value="QMV16981.1"/>
    <property type="molecule type" value="Genomic_DNA"/>
</dbReference>
<evidence type="ECO:0000313" key="4">
    <source>
        <dbReference type="Proteomes" id="UP000515264"/>
    </source>
</evidence>
<evidence type="ECO:0000313" key="2">
    <source>
        <dbReference type="EMBL" id="SIO96814.1"/>
    </source>
</evidence>
<accession>A0A1N6MBM6</accession>
<evidence type="ECO:0000313" key="1">
    <source>
        <dbReference type="EMBL" id="QMV16981.1"/>
    </source>
</evidence>
<gene>
    <name evidence="2" type="ORF">VSP9026_04639</name>
    <name evidence="1" type="ORF">Vspart_04403</name>
</gene>
<reference evidence="1" key="2">
    <citation type="submission" date="2019-11" db="EMBL/GenBank/DDBJ databases">
        <authorList>
            <person name="January G."/>
            <person name="Bunk B."/>
        </authorList>
    </citation>
    <scope>NUCLEOTIDE SEQUENCE</scope>
    <source>
        <strain evidence="1">3.6</strain>
    </source>
</reference>
<protein>
    <submittedName>
        <fullName evidence="2">Uncharacterized protein</fullName>
    </submittedName>
</protein>
<dbReference type="EMBL" id="FSSB01000061">
    <property type="protein sequence ID" value="SIO96814.1"/>
    <property type="molecule type" value="Genomic_DNA"/>
</dbReference>
<evidence type="ECO:0000313" key="3">
    <source>
        <dbReference type="Proteomes" id="UP000184774"/>
    </source>
</evidence>
<sequence length="44" mass="5005">MVTVDVRGHAPLNLSQSFGMKLGLLKRPQTIKNMPTKEVNRIER</sequence>
<dbReference type="Proteomes" id="UP000515264">
    <property type="component" value="Chromosome 2"/>
</dbReference>
<proteinExistence type="predicted"/>